<organism evidence="7 8">
    <name type="scientific">Intrasporangium calvum</name>
    <dbReference type="NCBI Taxonomy" id="53358"/>
    <lineage>
        <taxon>Bacteria</taxon>
        <taxon>Bacillati</taxon>
        <taxon>Actinomycetota</taxon>
        <taxon>Actinomycetes</taxon>
        <taxon>Micrococcales</taxon>
        <taxon>Intrasporangiaceae</taxon>
        <taxon>Intrasporangium</taxon>
    </lineage>
</organism>
<keyword evidence="8" id="KW-1185">Reference proteome</keyword>
<dbReference type="InterPro" id="IPR006140">
    <property type="entry name" value="D-isomer_DH_NAD-bd"/>
</dbReference>
<evidence type="ECO:0000256" key="4">
    <source>
        <dbReference type="RuleBase" id="RU003719"/>
    </source>
</evidence>
<evidence type="ECO:0000313" key="8">
    <source>
        <dbReference type="Proteomes" id="UP001150259"/>
    </source>
</evidence>
<protein>
    <submittedName>
        <fullName evidence="7">2-hydroxyacid dehydrogenase</fullName>
    </submittedName>
</protein>
<dbReference type="PROSITE" id="PS00671">
    <property type="entry name" value="D_2_HYDROXYACID_DH_3"/>
    <property type="match status" value="1"/>
</dbReference>
<evidence type="ECO:0000256" key="2">
    <source>
        <dbReference type="ARBA" id="ARBA00023002"/>
    </source>
</evidence>
<dbReference type="PANTHER" id="PTHR10996">
    <property type="entry name" value="2-HYDROXYACID DEHYDROGENASE-RELATED"/>
    <property type="match status" value="1"/>
</dbReference>
<dbReference type="Gene3D" id="3.40.50.720">
    <property type="entry name" value="NAD(P)-binding Rossmann-like Domain"/>
    <property type="match status" value="2"/>
</dbReference>
<proteinExistence type="inferred from homology"/>
<name>A0ABT5GLU6_9MICO</name>
<gene>
    <name evidence="7" type="ORF">OO014_16475</name>
</gene>
<comment type="caution">
    <text evidence="7">The sequence shown here is derived from an EMBL/GenBank/DDBJ whole genome shotgun (WGS) entry which is preliminary data.</text>
</comment>
<feature type="domain" description="D-isomer specific 2-hydroxyacid dehydrogenase catalytic" evidence="5">
    <location>
        <begin position="57"/>
        <end position="310"/>
    </location>
</feature>
<evidence type="ECO:0000313" key="7">
    <source>
        <dbReference type="EMBL" id="MDC5698850.1"/>
    </source>
</evidence>
<dbReference type="InterPro" id="IPR050223">
    <property type="entry name" value="D-isomer_2-hydroxyacid_DH"/>
</dbReference>
<dbReference type="CDD" id="cd12166">
    <property type="entry name" value="2-Hacid_dh_7"/>
    <property type="match status" value="1"/>
</dbReference>
<keyword evidence="3" id="KW-0520">NAD</keyword>
<dbReference type="PANTHER" id="PTHR10996:SF178">
    <property type="entry name" value="2-HYDROXYACID DEHYDROGENASE YGL185C-RELATED"/>
    <property type="match status" value="1"/>
</dbReference>
<reference evidence="7 8" key="1">
    <citation type="submission" date="2022-11" db="EMBL/GenBank/DDBJ databases">
        <title>Anaerobic phenanthrene biodegradation by a DNRA strain PheN6.</title>
        <authorList>
            <person name="Zhang Z."/>
        </authorList>
    </citation>
    <scope>NUCLEOTIDE SEQUENCE [LARGE SCALE GENOMIC DNA]</scope>
    <source>
        <strain evidence="7 8">PheN6</strain>
    </source>
</reference>
<dbReference type="EMBL" id="JAPFQL010000088">
    <property type="protein sequence ID" value="MDC5698850.1"/>
    <property type="molecule type" value="Genomic_DNA"/>
</dbReference>
<dbReference type="RefSeq" id="WP_272463414.1">
    <property type="nucleotide sequence ID" value="NZ_JAPFQL010000088.1"/>
</dbReference>
<sequence>MSADRPVVVSVPEESYAAGLASVEGVQPVVWDLSAPHPRGAEVRLAVPPYMGTSPRREILEELPSLEVVQLLTAGYESVLDAIPERVSLCNGAGIHDASTAELALALVLASCRDLPHHVRAQDRGEWAGPRIWGALADRRVLVVGYGQIGRAIVQRLLPFEVEVTVVASRARAGDDLVDAVHGIDELPELAAACDVLVLIVPLSAATSRLVDAGLLARLPDGALVVNVARGGVVDTDALVAECASGRLRAALDVTDPEPLPRDHPLWTTPGVLVTPHVGGATTAMAPRALALLRRQVEALRDGRPLDHVVKPATR</sequence>
<dbReference type="InterPro" id="IPR036291">
    <property type="entry name" value="NAD(P)-bd_dom_sf"/>
</dbReference>
<dbReference type="InterPro" id="IPR006139">
    <property type="entry name" value="D-isomer_2_OHA_DH_cat_dom"/>
</dbReference>
<dbReference type="SUPFAM" id="SSF51735">
    <property type="entry name" value="NAD(P)-binding Rossmann-fold domains"/>
    <property type="match status" value="1"/>
</dbReference>
<comment type="similarity">
    <text evidence="1 4">Belongs to the D-isomer specific 2-hydroxyacid dehydrogenase family.</text>
</comment>
<evidence type="ECO:0000256" key="3">
    <source>
        <dbReference type="ARBA" id="ARBA00023027"/>
    </source>
</evidence>
<keyword evidence="2 4" id="KW-0560">Oxidoreductase</keyword>
<evidence type="ECO:0000259" key="5">
    <source>
        <dbReference type="Pfam" id="PF00389"/>
    </source>
</evidence>
<dbReference type="Pfam" id="PF02826">
    <property type="entry name" value="2-Hacid_dh_C"/>
    <property type="match status" value="1"/>
</dbReference>
<dbReference type="Pfam" id="PF00389">
    <property type="entry name" value="2-Hacid_dh"/>
    <property type="match status" value="1"/>
</dbReference>
<accession>A0ABT5GLU6</accession>
<dbReference type="InterPro" id="IPR029753">
    <property type="entry name" value="D-isomer_DH_CS"/>
</dbReference>
<feature type="domain" description="D-isomer specific 2-hydroxyacid dehydrogenase NAD-binding" evidence="6">
    <location>
        <begin position="105"/>
        <end position="279"/>
    </location>
</feature>
<evidence type="ECO:0000256" key="1">
    <source>
        <dbReference type="ARBA" id="ARBA00005854"/>
    </source>
</evidence>
<dbReference type="Proteomes" id="UP001150259">
    <property type="component" value="Unassembled WGS sequence"/>
</dbReference>
<evidence type="ECO:0000259" key="6">
    <source>
        <dbReference type="Pfam" id="PF02826"/>
    </source>
</evidence>